<dbReference type="Proteomes" id="UP000317243">
    <property type="component" value="Unassembled WGS sequence"/>
</dbReference>
<accession>A0A5C5WP19</accession>
<reference evidence="1 2" key="1">
    <citation type="submission" date="2019-02" db="EMBL/GenBank/DDBJ databases">
        <title>Deep-cultivation of Planctomycetes and their phenomic and genomic characterization uncovers novel biology.</title>
        <authorList>
            <person name="Wiegand S."/>
            <person name="Jogler M."/>
            <person name="Boedeker C."/>
            <person name="Pinto D."/>
            <person name="Vollmers J."/>
            <person name="Rivas-Marin E."/>
            <person name="Kohn T."/>
            <person name="Peeters S.H."/>
            <person name="Heuer A."/>
            <person name="Rast P."/>
            <person name="Oberbeckmann S."/>
            <person name="Bunk B."/>
            <person name="Jeske O."/>
            <person name="Meyerdierks A."/>
            <person name="Storesund J.E."/>
            <person name="Kallscheuer N."/>
            <person name="Luecker S."/>
            <person name="Lage O.M."/>
            <person name="Pohl T."/>
            <person name="Merkel B.J."/>
            <person name="Hornburger P."/>
            <person name="Mueller R.-W."/>
            <person name="Bruemmer F."/>
            <person name="Labrenz M."/>
            <person name="Spormann A.M."/>
            <person name="Op Den Camp H."/>
            <person name="Overmann J."/>
            <person name="Amann R."/>
            <person name="Jetten M.S.M."/>
            <person name="Mascher T."/>
            <person name="Medema M.H."/>
            <person name="Devos D.P."/>
            <person name="Kaster A.-K."/>
            <person name="Ovreas L."/>
            <person name="Rohde M."/>
            <person name="Galperin M.Y."/>
            <person name="Jogler C."/>
        </authorList>
    </citation>
    <scope>NUCLEOTIDE SEQUENCE [LARGE SCALE GENOMIC DNA]</scope>
    <source>
        <strain evidence="1 2">KOR42</strain>
    </source>
</reference>
<evidence type="ECO:0000313" key="2">
    <source>
        <dbReference type="Proteomes" id="UP000317243"/>
    </source>
</evidence>
<name>A0A5C5WP19_9PLAN</name>
<organism evidence="1 2">
    <name type="scientific">Thalassoglobus neptunius</name>
    <dbReference type="NCBI Taxonomy" id="1938619"/>
    <lineage>
        <taxon>Bacteria</taxon>
        <taxon>Pseudomonadati</taxon>
        <taxon>Planctomycetota</taxon>
        <taxon>Planctomycetia</taxon>
        <taxon>Planctomycetales</taxon>
        <taxon>Planctomycetaceae</taxon>
        <taxon>Thalassoglobus</taxon>
    </lineage>
</organism>
<comment type="caution">
    <text evidence="1">The sequence shown here is derived from an EMBL/GenBank/DDBJ whole genome shotgun (WGS) entry which is preliminary data.</text>
</comment>
<gene>
    <name evidence="1" type="ORF">KOR42_30380</name>
</gene>
<sequence>MTHAGRSVPKRSKSHSIFFGCQILLEDRLFGRDPGKAADGSFQQLSFDEIPDRVKRIQYRIFC</sequence>
<evidence type="ECO:0000313" key="1">
    <source>
        <dbReference type="EMBL" id="TWT52170.1"/>
    </source>
</evidence>
<proteinExistence type="predicted"/>
<dbReference type="EMBL" id="SIHI01000007">
    <property type="protein sequence ID" value="TWT52170.1"/>
    <property type="molecule type" value="Genomic_DNA"/>
</dbReference>
<dbReference type="AlphaFoldDB" id="A0A5C5WP19"/>
<protein>
    <submittedName>
        <fullName evidence="1">Uncharacterized protein</fullName>
    </submittedName>
</protein>
<keyword evidence="2" id="KW-1185">Reference proteome</keyword>